<reference evidence="4" key="1">
    <citation type="journal article" date="2019" name="Int. J. Syst. Evol. Microbiol.">
        <title>The Global Catalogue of Microorganisms (GCM) 10K type strain sequencing project: providing services to taxonomists for standard genome sequencing and annotation.</title>
        <authorList>
            <consortium name="The Broad Institute Genomics Platform"/>
            <consortium name="The Broad Institute Genome Sequencing Center for Infectious Disease"/>
            <person name="Wu L."/>
            <person name="Ma J."/>
        </authorList>
    </citation>
    <scope>NUCLEOTIDE SEQUENCE [LARGE SCALE GENOMIC DNA]</scope>
    <source>
        <strain evidence="4">JCM 18324</strain>
    </source>
</reference>
<keyword evidence="4" id="KW-1185">Reference proteome</keyword>
<dbReference type="Pfam" id="PF13229">
    <property type="entry name" value="Beta_helix"/>
    <property type="match status" value="1"/>
</dbReference>
<dbReference type="InterPro" id="IPR039448">
    <property type="entry name" value="Beta_helix"/>
</dbReference>
<dbReference type="SUPFAM" id="SSF51126">
    <property type="entry name" value="Pectin lyase-like"/>
    <property type="match status" value="1"/>
</dbReference>
<proteinExistence type="predicted"/>
<evidence type="ECO:0000259" key="2">
    <source>
        <dbReference type="Pfam" id="PF13229"/>
    </source>
</evidence>
<organism evidence="3 4">
    <name type="scientific">Streptomyces sanyensis</name>
    <dbReference type="NCBI Taxonomy" id="568869"/>
    <lineage>
        <taxon>Bacteria</taxon>
        <taxon>Bacillati</taxon>
        <taxon>Actinomycetota</taxon>
        <taxon>Actinomycetes</taxon>
        <taxon>Kitasatosporales</taxon>
        <taxon>Streptomycetaceae</taxon>
        <taxon>Streptomyces</taxon>
    </lineage>
</organism>
<name>A0ABP8ZT24_9ACTN</name>
<feature type="domain" description="Right handed beta helix" evidence="2">
    <location>
        <begin position="194"/>
        <end position="297"/>
    </location>
</feature>
<evidence type="ECO:0000313" key="4">
    <source>
        <dbReference type="Proteomes" id="UP001501147"/>
    </source>
</evidence>
<dbReference type="EMBL" id="BAABJV010000001">
    <property type="protein sequence ID" value="GAA4765421.1"/>
    <property type="molecule type" value="Genomic_DNA"/>
</dbReference>
<feature type="signal peptide" evidence="1">
    <location>
        <begin position="1"/>
        <end position="22"/>
    </location>
</feature>
<dbReference type="SMART" id="SM00710">
    <property type="entry name" value="PbH1"/>
    <property type="match status" value="6"/>
</dbReference>
<dbReference type="Gene3D" id="2.160.20.10">
    <property type="entry name" value="Single-stranded right-handed beta-helix, Pectin lyase-like"/>
    <property type="match status" value="1"/>
</dbReference>
<feature type="chain" id="PRO_5047401169" evidence="1">
    <location>
        <begin position="23"/>
        <end position="355"/>
    </location>
</feature>
<protein>
    <submittedName>
        <fullName evidence="3">Right-handed parallel beta-helix repeat-containing protein</fullName>
    </submittedName>
</protein>
<evidence type="ECO:0000313" key="3">
    <source>
        <dbReference type="EMBL" id="GAA4765421.1"/>
    </source>
</evidence>
<dbReference type="InterPro" id="IPR006626">
    <property type="entry name" value="PbH1"/>
</dbReference>
<keyword evidence="1" id="KW-0732">Signal</keyword>
<dbReference type="RefSeq" id="WP_345609629.1">
    <property type="nucleotide sequence ID" value="NZ_BAABJV010000001.1"/>
</dbReference>
<comment type="caution">
    <text evidence="3">The sequence shown here is derived from an EMBL/GenBank/DDBJ whole genome shotgun (WGS) entry which is preliminary data.</text>
</comment>
<dbReference type="InterPro" id="IPR012334">
    <property type="entry name" value="Pectin_lyas_fold"/>
</dbReference>
<dbReference type="Proteomes" id="UP001501147">
    <property type="component" value="Unassembled WGS sequence"/>
</dbReference>
<gene>
    <name evidence="3" type="ORF">GCM10023329_09340</name>
</gene>
<dbReference type="InterPro" id="IPR011050">
    <property type="entry name" value="Pectin_lyase_fold/virulence"/>
</dbReference>
<sequence length="355" mass="35853">MTRRHITLLGCAVLLASTGIGAAPADAAAPTTHLIGPGQSIQDAVDAARPGDTVQLAAGTYRQSVRITTPGLTLRGSGADTVLRPAPGTAAAGSCAADGNGVCVEGTREAPVAGVSIRSLALDGYPRNGLWAAWTDRLTVSGVASRSNGTWGIAQERSTRSLLTGNSVRDNGDAGLFVANTVTEEAGATDTLGTRIEGNEMSGNRIGATVRRVRNLVVEANAITGNCAGIFLVGDESTPRAGALTVRRNVVSANNRSCPATARLPRIQGAGVVLTGTEDTLVESNTIRGNVGATPFSGGVVLFKSVVGVPGTGNVIRGNLVLGNSSADLANRDTAGTGNRFDANLCGVSEPAGLC</sequence>
<evidence type="ECO:0000256" key="1">
    <source>
        <dbReference type="SAM" id="SignalP"/>
    </source>
</evidence>
<accession>A0ABP8ZT24</accession>